<sequence length="673" mass="73500">MSDTPRRAVLRGAGALACYTLGGSLSLPTPAEKRRVAPDRTPVRPTGSEADPREDFLWLPPGMWRDRLVFENAVAFAARHDLAIVFSQGDMTKTEQMDLVVSRMAESEAAGATPWFATAIPYALTPREFVEDAEKRERHLSRLRSAAQGYADVVPDGNLVIWEEAPVAGEWIPGGAWNGKAVDALTQYGPELYARQRAAVADVAPDLSAGIFLHFPYVVEQRRPEVFANLMDDLAARDSLPDFVFTDFYRGWWEKDAGPAIANAVVRSLVTNAARHSRGRPVYFLGQAHTINPRHTPSTQAMRMDLRAATAAGARGIGWYARTAYKQTRRGFDPFVPNELEESAMPNHAEANTLTFARDRFLYAYRATLAAQAGVDPRTRFDLWIHTDSPGFYGHRVSVQADDGWTPLGDVAGAHPAVASVDDDEHVSVFHALDAERFLADGSLSLRVETHDGHDGRLRGVYALPFDPAVAYTERDATRAVGGGRLSQFAHWMAARDDRLTPDSPLELTVRSGGLGGLGGLALTTTRYTRLPVADLLAPGTLDHRIRLASAESDAGFDRRRRFDLWVRATGGDDPTSLFDQFGLDAAPVTAAVGDGAAVFWGLRRRVLGGDAAATLSALLDREFDGATVDALYAMPYFGSEDLRLPAQVAPLLRESAGEVATFSFAHARRDDE</sequence>
<name>A0ABD5RKD9_9EURY</name>
<feature type="compositionally biased region" description="Basic and acidic residues" evidence="1">
    <location>
        <begin position="31"/>
        <end position="42"/>
    </location>
</feature>
<gene>
    <name evidence="2" type="ORF">ACFPYI_06865</name>
</gene>
<dbReference type="PROSITE" id="PS51318">
    <property type="entry name" value="TAT"/>
    <property type="match status" value="1"/>
</dbReference>
<evidence type="ECO:0000256" key="1">
    <source>
        <dbReference type="SAM" id="MobiDB-lite"/>
    </source>
</evidence>
<evidence type="ECO:0000313" key="3">
    <source>
        <dbReference type="Proteomes" id="UP001596099"/>
    </source>
</evidence>
<dbReference type="RefSeq" id="WP_247413966.1">
    <property type="nucleotide sequence ID" value="NZ_JALLGW010000001.1"/>
</dbReference>
<organism evidence="2 3">
    <name type="scientific">Halomarina salina</name>
    <dbReference type="NCBI Taxonomy" id="1872699"/>
    <lineage>
        <taxon>Archaea</taxon>
        <taxon>Methanobacteriati</taxon>
        <taxon>Methanobacteriota</taxon>
        <taxon>Stenosarchaea group</taxon>
        <taxon>Halobacteria</taxon>
        <taxon>Halobacteriales</taxon>
        <taxon>Natronomonadaceae</taxon>
        <taxon>Halomarina</taxon>
    </lineage>
</organism>
<dbReference type="Proteomes" id="UP001596099">
    <property type="component" value="Unassembled WGS sequence"/>
</dbReference>
<protein>
    <submittedName>
        <fullName evidence="2">Uncharacterized protein</fullName>
    </submittedName>
</protein>
<dbReference type="InterPro" id="IPR006311">
    <property type="entry name" value="TAT_signal"/>
</dbReference>
<comment type="caution">
    <text evidence="2">The sequence shown here is derived from an EMBL/GenBank/DDBJ whole genome shotgun (WGS) entry which is preliminary data.</text>
</comment>
<accession>A0ABD5RKD9</accession>
<feature type="region of interest" description="Disordered" evidence="1">
    <location>
        <begin position="30"/>
        <end position="52"/>
    </location>
</feature>
<reference evidence="2 3" key="1">
    <citation type="journal article" date="2019" name="Int. J. Syst. Evol. Microbiol.">
        <title>The Global Catalogue of Microorganisms (GCM) 10K type strain sequencing project: providing services to taxonomists for standard genome sequencing and annotation.</title>
        <authorList>
            <consortium name="The Broad Institute Genomics Platform"/>
            <consortium name="The Broad Institute Genome Sequencing Center for Infectious Disease"/>
            <person name="Wu L."/>
            <person name="Ma J."/>
        </authorList>
    </citation>
    <scope>NUCLEOTIDE SEQUENCE [LARGE SCALE GENOMIC DNA]</scope>
    <source>
        <strain evidence="2 3">CGMCC 1.12543</strain>
    </source>
</reference>
<dbReference type="AlphaFoldDB" id="A0ABD5RKD9"/>
<proteinExistence type="predicted"/>
<keyword evidence="3" id="KW-1185">Reference proteome</keyword>
<dbReference type="EMBL" id="JBHSQH010000001">
    <property type="protein sequence ID" value="MFC5971052.1"/>
    <property type="molecule type" value="Genomic_DNA"/>
</dbReference>
<evidence type="ECO:0000313" key="2">
    <source>
        <dbReference type="EMBL" id="MFC5971052.1"/>
    </source>
</evidence>